<proteinExistence type="predicted"/>
<dbReference type="Gene3D" id="3.10.450.50">
    <property type="match status" value="1"/>
</dbReference>
<gene>
    <name evidence="2" type="ORF">AW08_03797</name>
</gene>
<sequence length="149" mass="16800">MKLDELIKFFQGLSPESIARFPEFYSADACFKDPFNEVRGVAAIQRIFAHMFEQVGEPRFVVSEKVADEGGAMLIWTFTFRAARWGGGRTQLIRGVSHLKFDAAGKVAYHRDYWDAAEELYMKLPVLGVLMRGLRRGLAAPGGLETREP</sequence>
<dbReference type="InterPro" id="IPR032710">
    <property type="entry name" value="NTF2-like_dom_sf"/>
</dbReference>
<dbReference type="SUPFAM" id="SSF54427">
    <property type="entry name" value="NTF2-like"/>
    <property type="match status" value="1"/>
</dbReference>
<keyword evidence="3" id="KW-1185">Reference proteome</keyword>
<comment type="caution">
    <text evidence="2">The sequence shown here is derived from an EMBL/GenBank/DDBJ whole genome shotgun (WGS) entry which is preliminary data.</text>
</comment>
<accession>A0A011NI04</accession>
<evidence type="ECO:0000259" key="1">
    <source>
        <dbReference type="Pfam" id="PF12680"/>
    </source>
</evidence>
<evidence type="ECO:0000313" key="3">
    <source>
        <dbReference type="Proteomes" id="UP000020218"/>
    </source>
</evidence>
<dbReference type="Pfam" id="PF12680">
    <property type="entry name" value="SnoaL_2"/>
    <property type="match status" value="1"/>
</dbReference>
<dbReference type="InterPro" id="IPR037401">
    <property type="entry name" value="SnoaL-like"/>
</dbReference>
<dbReference type="EMBL" id="JFAX01000040">
    <property type="protein sequence ID" value="EXI64197.1"/>
    <property type="molecule type" value="Genomic_DNA"/>
</dbReference>
<organism evidence="2 3">
    <name type="scientific">Candidatus Accumulibacter adjunctus</name>
    <dbReference type="NCBI Taxonomy" id="1454001"/>
    <lineage>
        <taxon>Bacteria</taxon>
        <taxon>Pseudomonadati</taxon>
        <taxon>Pseudomonadota</taxon>
        <taxon>Betaproteobacteria</taxon>
        <taxon>Candidatus Accumulibacter</taxon>
    </lineage>
</organism>
<dbReference type="STRING" id="1454001.AW08_03797"/>
<dbReference type="PATRIC" id="fig|1454001.3.peg.3822"/>
<protein>
    <submittedName>
        <fullName evidence="2">SnoaL-like domain protein</fullName>
    </submittedName>
</protein>
<evidence type="ECO:0000313" key="2">
    <source>
        <dbReference type="EMBL" id="EXI64197.1"/>
    </source>
</evidence>
<feature type="domain" description="SnoaL-like" evidence="1">
    <location>
        <begin position="8"/>
        <end position="110"/>
    </location>
</feature>
<dbReference type="AlphaFoldDB" id="A0A011NI04"/>
<dbReference type="Proteomes" id="UP000020218">
    <property type="component" value="Unassembled WGS sequence"/>
</dbReference>
<name>A0A011NI04_9PROT</name>
<reference evidence="2" key="1">
    <citation type="submission" date="2014-02" db="EMBL/GenBank/DDBJ databases">
        <title>Expanding our view of genomic diversity in Candidatus Accumulibacter clades.</title>
        <authorList>
            <person name="Skennerton C.T."/>
            <person name="Barr J.J."/>
            <person name="Slater F.R."/>
            <person name="Bond P.L."/>
            <person name="Tyson G.W."/>
        </authorList>
    </citation>
    <scope>NUCLEOTIDE SEQUENCE [LARGE SCALE GENOMIC DNA]</scope>
</reference>